<dbReference type="PROSITE" id="PS51257">
    <property type="entry name" value="PROKAR_LIPOPROTEIN"/>
    <property type="match status" value="1"/>
</dbReference>
<proteinExistence type="predicted"/>
<dbReference type="AlphaFoldDB" id="A0A6J7UNX2"/>
<sequence length="213" mass="22588">MGLLARCSYASFTSGCSCATSCARASPNAPPASANFSSHTSRVTVCSLVSCADDERYPICLSSALRCFTMRSTSRRVASCFTAIATNASSMNRRRSLGPSFISAKSSGEKMVVRKTPSKSRLRTSRCLFTCALLRPVRDSSTSINNSRPSGCFTVARNTAVSAPLRMSVSVGTPRKLSSVAKYVKASARLVLPWPFAPNSAVVPCVKETSASS</sequence>
<accession>A0A6J7UNX2</accession>
<protein>
    <submittedName>
        <fullName evidence="1">Unannotated protein</fullName>
    </submittedName>
</protein>
<reference evidence="1" key="1">
    <citation type="submission" date="2020-05" db="EMBL/GenBank/DDBJ databases">
        <authorList>
            <person name="Chiriac C."/>
            <person name="Salcher M."/>
            <person name="Ghai R."/>
            <person name="Kavagutti S V."/>
        </authorList>
    </citation>
    <scope>NUCLEOTIDE SEQUENCE</scope>
</reference>
<organism evidence="1">
    <name type="scientific">freshwater metagenome</name>
    <dbReference type="NCBI Taxonomy" id="449393"/>
    <lineage>
        <taxon>unclassified sequences</taxon>
        <taxon>metagenomes</taxon>
        <taxon>ecological metagenomes</taxon>
    </lineage>
</organism>
<evidence type="ECO:0000313" key="1">
    <source>
        <dbReference type="EMBL" id="CAB5066922.1"/>
    </source>
</evidence>
<dbReference type="EMBL" id="CAFBQU010000041">
    <property type="protein sequence ID" value="CAB5066922.1"/>
    <property type="molecule type" value="Genomic_DNA"/>
</dbReference>
<name>A0A6J7UNX2_9ZZZZ</name>
<gene>
    <name evidence="1" type="ORF">UFOPK4347_01323</name>
</gene>